<dbReference type="Proteomes" id="UP000636505">
    <property type="component" value="Unassembled WGS sequence"/>
</dbReference>
<sequence length="802" mass="88230">MDVPPNGETTPLTPEDKLAHYWRRNLLTRHWRLALLGFCISAAAAATGLNLGLVALWERQVQTLFFELRGPVSPPDDVVILAIDEESLAQGQHYLNDPQRYPQLQSIQAWPWQRQAYATAIEKLLRAGARAVALDVVFSAPSTYGEADDAALTQTLQTYGDRVVLAAEYGNIDIRQGELIQPLLPLLRFRETPVQIGAINFLVEPDGRIHRLSEAFLSALHQSEQRLTGAAPGPEIDSGPSSDRSILSFAQATLSAAKIEPPPDVGESIYFYGPGGTFTQIPFWYVLDPDPWQNQLDSGAFFKDKTVLIGTTATIHQDFHSAPFSQTLLYPQSMAGVEILANTVATAAAGRAIRPLIRLPWLNGIAVLLLGIGVIGLMQLSHKPWQRFSWAMASLVCWGLVGYGALVGGQVILMTATPMMGIVSMALVDLGSGFVAGQSRRKRFRSTLARYVTSPIVQEIISQQDDFQDLLVLRQADIIGTLLCDRYRILQVLGAGGFSETYLASDTQRPGAPTCVVKQLKIVSNNPQSHQMAQRLFRAEADTLERLGEHEQIPRLLAYFEVNYSFYLVQERVEGVLLRELLGQQSAMSQRAVTEMLIDLLPVIGFVHQQGVIHRDIKPSNIIRRTADGRFVLIDFGAVKQISNQLADTSARVTSTIGIGTQGYMPSEQSAGLPNFSSDLYALGITAIEALTGLPPHAIQRSSTGEIIWTYKVVGLSIELAAVINRMVRYDFNQRYRSTQEALTNLEQLNLATLPHNQAVFLGLTDPAAPDGASETSENLAPTEILPESWPEQYRSSHQSQS</sequence>
<comment type="catalytic activity">
    <reaction evidence="7">
        <text>L-threonyl-[protein] + ATP = O-phospho-L-threonyl-[protein] + ADP + H(+)</text>
        <dbReference type="Rhea" id="RHEA:46608"/>
        <dbReference type="Rhea" id="RHEA-COMP:11060"/>
        <dbReference type="Rhea" id="RHEA-COMP:11605"/>
        <dbReference type="ChEBI" id="CHEBI:15378"/>
        <dbReference type="ChEBI" id="CHEBI:30013"/>
        <dbReference type="ChEBI" id="CHEBI:30616"/>
        <dbReference type="ChEBI" id="CHEBI:61977"/>
        <dbReference type="ChEBI" id="CHEBI:456216"/>
        <dbReference type="EC" id="2.7.11.1"/>
    </reaction>
</comment>
<dbReference type="PANTHER" id="PTHR24363:SF0">
    <property type="entry name" value="SERINE_THREONINE KINASE LIKE DOMAIN CONTAINING 1"/>
    <property type="match status" value="1"/>
</dbReference>
<keyword evidence="11" id="KW-1133">Transmembrane helix</keyword>
<dbReference type="AlphaFoldDB" id="A0A8J7AX42"/>
<reference evidence="13" key="1">
    <citation type="submission" date="2020-10" db="EMBL/GenBank/DDBJ databases">
        <authorList>
            <person name="Castelo-Branco R."/>
            <person name="Eusebio N."/>
            <person name="Adriana R."/>
            <person name="Vieira A."/>
            <person name="Brugerolle De Fraissinette N."/>
            <person name="Rezende De Castro R."/>
            <person name="Schneider M.P."/>
            <person name="Vasconcelos V."/>
            <person name="Leao P.N."/>
        </authorList>
    </citation>
    <scope>NUCLEOTIDE SEQUENCE</scope>
    <source>
        <strain evidence="13">LEGE 07310</strain>
    </source>
</reference>
<keyword evidence="11" id="KW-0812">Transmembrane</keyword>
<evidence type="ECO:0000256" key="3">
    <source>
        <dbReference type="ARBA" id="ARBA00022679"/>
    </source>
</evidence>
<dbReference type="InterPro" id="IPR017441">
    <property type="entry name" value="Protein_kinase_ATP_BS"/>
</dbReference>
<keyword evidence="5" id="KW-0418">Kinase</keyword>
<keyword evidence="4 9" id="KW-0547">Nucleotide-binding</keyword>
<evidence type="ECO:0000256" key="7">
    <source>
        <dbReference type="ARBA" id="ARBA00047899"/>
    </source>
</evidence>
<feature type="domain" description="Protein kinase" evidence="12">
    <location>
        <begin position="487"/>
        <end position="751"/>
    </location>
</feature>
<keyword evidence="14" id="KW-1185">Reference proteome</keyword>
<evidence type="ECO:0000256" key="10">
    <source>
        <dbReference type="SAM" id="MobiDB-lite"/>
    </source>
</evidence>
<dbReference type="PROSITE" id="PS50011">
    <property type="entry name" value="PROTEIN_KINASE_DOM"/>
    <property type="match status" value="1"/>
</dbReference>
<evidence type="ECO:0000256" key="4">
    <source>
        <dbReference type="ARBA" id="ARBA00022741"/>
    </source>
</evidence>
<dbReference type="CDD" id="cd14014">
    <property type="entry name" value="STKc_PknB_like"/>
    <property type="match status" value="1"/>
</dbReference>
<protein>
    <recommendedName>
        <fullName evidence="1">non-specific serine/threonine protein kinase</fullName>
        <ecNumber evidence="1">2.7.11.1</ecNumber>
    </recommendedName>
</protein>
<gene>
    <name evidence="13" type="ORF">IQ241_09830</name>
</gene>
<comment type="catalytic activity">
    <reaction evidence="8">
        <text>L-seryl-[protein] + ATP = O-phospho-L-seryl-[protein] + ADP + H(+)</text>
        <dbReference type="Rhea" id="RHEA:17989"/>
        <dbReference type="Rhea" id="RHEA-COMP:9863"/>
        <dbReference type="Rhea" id="RHEA-COMP:11604"/>
        <dbReference type="ChEBI" id="CHEBI:15378"/>
        <dbReference type="ChEBI" id="CHEBI:29999"/>
        <dbReference type="ChEBI" id="CHEBI:30616"/>
        <dbReference type="ChEBI" id="CHEBI:83421"/>
        <dbReference type="ChEBI" id="CHEBI:456216"/>
        <dbReference type="EC" id="2.7.11.1"/>
    </reaction>
</comment>
<dbReference type="Pfam" id="PF05226">
    <property type="entry name" value="CHASE2"/>
    <property type="match status" value="1"/>
</dbReference>
<evidence type="ECO:0000259" key="12">
    <source>
        <dbReference type="PROSITE" id="PS50011"/>
    </source>
</evidence>
<feature type="binding site" evidence="9">
    <location>
        <position position="518"/>
    </location>
    <ligand>
        <name>ATP</name>
        <dbReference type="ChEBI" id="CHEBI:30616"/>
    </ligand>
</feature>
<dbReference type="EC" id="2.7.11.1" evidence="1"/>
<dbReference type="SUPFAM" id="SSF56112">
    <property type="entry name" value="Protein kinase-like (PK-like)"/>
    <property type="match status" value="1"/>
</dbReference>
<comment type="caution">
    <text evidence="13">The sequence shown here is derived from an EMBL/GenBank/DDBJ whole genome shotgun (WGS) entry which is preliminary data.</text>
</comment>
<evidence type="ECO:0000256" key="11">
    <source>
        <dbReference type="SAM" id="Phobius"/>
    </source>
</evidence>
<evidence type="ECO:0000256" key="2">
    <source>
        <dbReference type="ARBA" id="ARBA00022527"/>
    </source>
</evidence>
<dbReference type="PROSITE" id="PS00107">
    <property type="entry name" value="PROTEIN_KINASE_ATP"/>
    <property type="match status" value="1"/>
</dbReference>
<dbReference type="PANTHER" id="PTHR24363">
    <property type="entry name" value="SERINE/THREONINE PROTEIN KINASE"/>
    <property type="match status" value="1"/>
</dbReference>
<feature type="region of interest" description="Disordered" evidence="10">
    <location>
        <begin position="765"/>
        <end position="802"/>
    </location>
</feature>
<dbReference type="GO" id="GO:0004674">
    <property type="term" value="F:protein serine/threonine kinase activity"/>
    <property type="evidence" value="ECO:0007669"/>
    <property type="project" value="UniProtKB-KW"/>
</dbReference>
<name>A0A8J7AX42_9CYAN</name>
<evidence type="ECO:0000313" key="13">
    <source>
        <dbReference type="EMBL" id="MBE9077592.1"/>
    </source>
</evidence>
<feature type="transmembrane region" description="Helical" evidence="11">
    <location>
        <begin position="390"/>
        <end position="413"/>
    </location>
</feature>
<dbReference type="GO" id="GO:0005524">
    <property type="term" value="F:ATP binding"/>
    <property type="evidence" value="ECO:0007669"/>
    <property type="project" value="UniProtKB-UniRule"/>
</dbReference>
<dbReference type="SMART" id="SM00220">
    <property type="entry name" value="S_TKc"/>
    <property type="match status" value="1"/>
</dbReference>
<dbReference type="Gene3D" id="1.10.510.10">
    <property type="entry name" value="Transferase(Phosphotransferase) domain 1"/>
    <property type="match status" value="1"/>
</dbReference>
<proteinExistence type="predicted"/>
<dbReference type="EMBL" id="JADEXG010000019">
    <property type="protein sequence ID" value="MBE9077592.1"/>
    <property type="molecule type" value="Genomic_DNA"/>
</dbReference>
<evidence type="ECO:0000256" key="8">
    <source>
        <dbReference type="ARBA" id="ARBA00048679"/>
    </source>
</evidence>
<evidence type="ECO:0000313" key="14">
    <source>
        <dbReference type="Proteomes" id="UP000636505"/>
    </source>
</evidence>
<keyword evidence="2" id="KW-0723">Serine/threonine-protein kinase</keyword>
<evidence type="ECO:0000256" key="5">
    <source>
        <dbReference type="ARBA" id="ARBA00022777"/>
    </source>
</evidence>
<feature type="transmembrane region" description="Helical" evidence="11">
    <location>
        <begin position="33"/>
        <end position="57"/>
    </location>
</feature>
<organism evidence="13 14">
    <name type="scientific">Vasconcelosia minhoensis LEGE 07310</name>
    <dbReference type="NCBI Taxonomy" id="915328"/>
    <lineage>
        <taxon>Bacteria</taxon>
        <taxon>Bacillati</taxon>
        <taxon>Cyanobacteriota</taxon>
        <taxon>Cyanophyceae</taxon>
        <taxon>Nodosilineales</taxon>
        <taxon>Cymatolegaceae</taxon>
        <taxon>Vasconcelosia</taxon>
        <taxon>Vasconcelosia minhoensis</taxon>
    </lineage>
</organism>
<keyword evidence="3" id="KW-0808">Transferase</keyword>
<dbReference type="Gene3D" id="3.30.200.20">
    <property type="entry name" value="Phosphorylase Kinase, domain 1"/>
    <property type="match status" value="1"/>
</dbReference>
<evidence type="ECO:0000256" key="9">
    <source>
        <dbReference type="PROSITE-ProRule" id="PRU10141"/>
    </source>
</evidence>
<keyword evidence="6 9" id="KW-0067">ATP-binding</keyword>
<evidence type="ECO:0000256" key="6">
    <source>
        <dbReference type="ARBA" id="ARBA00022840"/>
    </source>
</evidence>
<keyword evidence="11" id="KW-0472">Membrane</keyword>
<dbReference type="SMART" id="SM01080">
    <property type="entry name" value="CHASE2"/>
    <property type="match status" value="1"/>
</dbReference>
<evidence type="ECO:0000256" key="1">
    <source>
        <dbReference type="ARBA" id="ARBA00012513"/>
    </source>
</evidence>
<dbReference type="Pfam" id="PF00069">
    <property type="entry name" value="Pkinase"/>
    <property type="match status" value="1"/>
</dbReference>
<accession>A0A8J7AX42</accession>
<dbReference type="RefSeq" id="WP_193906522.1">
    <property type="nucleotide sequence ID" value="NZ_JADEXG010000019.1"/>
</dbReference>
<dbReference type="InterPro" id="IPR007890">
    <property type="entry name" value="CHASE2"/>
</dbReference>
<feature type="transmembrane region" description="Helical" evidence="11">
    <location>
        <begin position="361"/>
        <end position="378"/>
    </location>
</feature>
<dbReference type="InterPro" id="IPR011009">
    <property type="entry name" value="Kinase-like_dom_sf"/>
</dbReference>
<dbReference type="InterPro" id="IPR000719">
    <property type="entry name" value="Prot_kinase_dom"/>
</dbReference>